<dbReference type="Gene3D" id="3.40.50.150">
    <property type="entry name" value="Vaccinia Virus protein VP39"/>
    <property type="match status" value="1"/>
</dbReference>
<dbReference type="Gene3D" id="1.10.10.10">
    <property type="entry name" value="Winged helix-like DNA-binding domain superfamily/Winged helix DNA-binding domain"/>
    <property type="match status" value="1"/>
</dbReference>
<dbReference type="InterPro" id="IPR016461">
    <property type="entry name" value="COMT-like"/>
</dbReference>
<evidence type="ECO:0000256" key="1">
    <source>
        <dbReference type="ARBA" id="ARBA00022603"/>
    </source>
</evidence>
<accession>A0A8J2SC14</accession>
<dbReference type="InterPro" id="IPR036388">
    <property type="entry name" value="WH-like_DNA-bd_sf"/>
</dbReference>
<dbReference type="SUPFAM" id="SSF46785">
    <property type="entry name" value="Winged helix' DNA-binding domain"/>
    <property type="match status" value="1"/>
</dbReference>
<dbReference type="InterPro" id="IPR029063">
    <property type="entry name" value="SAM-dependent_MTases_sf"/>
</dbReference>
<feature type="chain" id="PRO_5035159129" description="O-methyltransferase C-terminal domain-containing protein" evidence="4">
    <location>
        <begin position="21"/>
        <end position="410"/>
    </location>
</feature>
<keyword evidence="4" id="KW-0732">Signal</keyword>
<dbReference type="PROSITE" id="PS51683">
    <property type="entry name" value="SAM_OMT_II"/>
    <property type="match status" value="1"/>
</dbReference>
<protein>
    <recommendedName>
        <fullName evidence="5">O-methyltransferase C-terminal domain-containing protein</fullName>
    </recommendedName>
</protein>
<evidence type="ECO:0000259" key="5">
    <source>
        <dbReference type="Pfam" id="PF00891"/>
    </source>
</evidence>
<dbReference type="Pfam" id="PF00891">
    <property type="entry name" value="Methyltransf_2"/>
    <property type="match status" value="1"/>
</dbReference>
<dbReference type="PANTHER" id="PTHR43712:SF2">
    <property type="entry name" value="O-METHYLTRANSFERASE CICE"/>
    <property type="match status" value="1"/>
</dbReference>
<evidence type="ECO:0000256" key="3">
    <source>
        <dbReference type="ARBA" id="ARBA00022691"/>
    </source>
</evidence>
<dbReference type="SUPFAM" id="SSF53335">
    <property type="entry name" value="S-adenosyl-L-methionine-dependent methyltransferases"/>
    <property type="match status" value="1"/>
</dbReference>
<evidence type="ECO:0000313" key="7">
    <source>
        <dbReference type="Proteomes" id="UP000789595"/>
    </source>
</evidence>
<dbReference type="Proteomes" id="UP000789595">
    <property type="component" value="Unassembled WGS sequence"/>
</dbReference>
<dbReference type="CDD" id="cd02440">
    <property type="entry name" value="AdoMet_MTases"/>
    <property type="match status" value="1"/>
</dbReference>
<gene>
    <name evidence="6" type="ORF">PECAL_1P33860</name>
</gene>
<reference evidence="6" key="1">
    <citation type="submission" date="2021-11" db="EMBL/GenBank/DDBJ databases">
        <authorList>
            <consortium name="Genoscope - CEA"/>
            <person name="William W."/>
        </authorList>
    </citation>
    <scope>NUCLEOTIDE SEQUENCE</scope>
</reference>
<dbReference type="EMBL" id="CAKKNE010000001">
    <property type="protein sequence ID" value="CAH0366873.1"/>
    <property type="molecule type" value="Genomic_DNA"/>
</dbReference>
<dbReference type="InterPro" id="IPR001077">
    <property type="entry name" value="COMT_C"/>
</dbReference>
<evidence type="ECO:0000256" key="4">
    <source>
        <dbReference type="SAM" id="SignalP"/>
    </source>
</evidence>
<keyword evidence="1" id="KW-0489">Methyltransferase</keyword>
<dbReference type="InterPro" id="IPR036390">
    <property type="entry name" value="WH_DNA-bd_sf"/>
</dbReference>
<keyword evidence="7" id="KW-1185">Reference proteome</keyword>
<keyword evidence="3" id="KW-0949">S-adenosyl-L-methionine</keyword>
<dbReference type="GO" id="GO:0008171">
    <property type="term" value="F:O-methyltransferase activity"/>
    <property type="evidence" value="ECO:0007669"/>
    <property type="project" value="InterPro"/>
</dbReference>
<feature type="signal peptide" evidence="4">
    <location>
        <begin position="1"/>
        <end position="20"/>
    </location>
</feature>
<keyword evidence="2" id="KW-0808">Transferase</keyword>
<sequence length="410" mass="43820">MGRLTIVVALVAVLVGYLIGTSPAGVTPPTTPPGSPTALLPPWPIFRVAIALNEFFEAAAVATRPPPVQVKTLATAYWQSEISYSLTKSGAIDEVGAEGGVACEDVAAKLKLVPDFLCRMMRAGTLSGIKLLSTDAQGKYSLTPAGDMLRSEHPGSLRSFMLMINEETTKAWRAAGTKSLSSGQSGFKEAFGKEWWAWHNEPSRATQMRQFDAAMRSLNADVSGALLVDWAPPKEDALVCDIGGGAGHMTAAMVKHYPKLKGIVFDQPKVVASSTKEVLAELGVSDRVSTVGGSFLEPLPAALSSCDAFYLKFILHDWADEECVSILSAIKAVAKEGSRIVTTDFILGVDGANMEMSKRMMDINMMAANPPGAGERTWEEYAALFARAGFAKPSQLVKMRDLVSTVVTEV</sequence>
<name>A0A8J2SC14_9STRA</name>
<comment type="caution">
    <text evidence="6">The sequence shown here is derived from an EMBL/GenBank/DDBJ whole genome shotgun (WGS) entry which is preliminary data.</text>
</comment>
<dbReference type="GO" id="GO:0032259">
    <property type="term" value="P:methylation"/>
    <property type="evidence" value="ECO:0007669"/>
    <property type="project" value="UniProtKB-KW"/>
</dbReference>
<evidence type="ECO:0000256" key="2">
    <source>
        <dbReference type="ARBA" id="ARBA00022679"/>
    </source>
</evidence>
<dbReference type="OrthoDB" id="76844at2759"/>
<evidence type="ECO:0000313" key="6">
    <source>
        <dbReference type="EMBL" id="CAH0366873.1"/>
    </source>
</evidence>
<feature type="domain" description="O-methyltransferase C-terminal" evidence="5">
    <location>
        <begin position="184"/>
        <end position="391"/>
    </location>
</feature>
<organism evidence="6 7">
    <name type="scientific">Pelagomonas calceolata</name>
    <dbReference type="NCBI Taxonomy" id="35677"/>
    <lineage>
        <taxon>Eukaryota</taxon>
        <taxon>Sar</taxon>
        <taxon>Stramenopiles</taxon>
        <taxon>Ochrophyta</taxon>
        <taxon>Pelagophyceae</taxon>
        <taxon>Pelagomonadales</taxon>
        <taxon>Pelagomonadaceae</taxon>
        <taxon>Pelagomonas</taxon>
    </lineage>
</organism>
<dbReference type="AlphaFoldDB" id="A0A8J2SC14"/>
<dbReference type="PANTHER" id="PTHR43712">
    <property type="entry name" value="PUTATIVE (AFU_ORTHOLOGUE AFUA_4G14580)-RELATED"/>
    <property type="match status" value="1"/>
</dbReference>
<proteinExistence type="predicted"/>